<feature type="domain" description="Teneurin-like YD-shell" evidence="8">
    <location>
        <begin position="1521"/>
        <end position="1832"/>
    </location>
</feature>
<feature type="transmembrane region" description="Helical" evidence="7">
    <location>
        <begin position="2001"/>
        <end position="2019"/>
    </location>
</feature>
<name>A0A0N9I4X3_9PSEU</name>
<dbReference type="InterPro" id="IPR056823">
    <property type="entry name" value="TEN-like_YD-shell"/>
</dbReference>
<feature type="region of interest" description="Disordered" evidence="6">
    <location>
        <begin position="1308"/>
        <end position="1327"/>
    </location>
</feature>
<dbReference type="PANTHER" id="PTHR32305:SF15">
    <property type="entry name" value="PROTEIN RHSA-RELATED"/>
    <property type="match status" value="1"/>
</dbReference>
<dbReference type="KEGG" id="kphy:AOZ06_24845"/>
<evidence type="ECO:0000256" key="1">
    <source>
        <dbReference type="ARBA" id="ARBA00004613"/>
    </source>
</evidence>
<dbReference type="GO" id="GO:0005737">
    <property type="term" value="C:cytoplasm"/>
    <property type="evidence" value="ECO:0007669"/>
    <property type="project" value="InterPro"/>
</dbReference>
<dbReference type="Pfam" id="PF05593">
    <property type="entry name" value="RHS_repeat"/>
    <property type="match status" value="1"/>
</dbReference>
<feature type="compositionally biased region" description="Polar residues" evidence="6">
    <location>
        <begin position="1315"/>
        <end position="1327"/>
    </location>
</feature>
<dbReference type="Pfam" id="PF25023">
    <property type="entry name" value="TEN_YD-shell"/>
    <property type="match status" value="1"/>
</dbReference>
<sequence length="2071" mass="221652">MSTLVAPDSGAGEVSPAQLTPGAFAVGADGAATYRLAVHVPPGILGVQPELALTYRHNSGNGDLGVGWRLDGLSAVTRVPATYAVDGFNGSVSYGAKDRFALDGQRLVNVDGGHGQDGTVYNTEVQSYRRVRAGATEMDGFTVTAKDGARAWYGTTADSRVLAGDQHVRVWALSATEDLHGNRVDYTYMTKAEDGAHYLKRISYTANPAAGVVANRFVEFGYETRPDDIVTAVGGYLVRTKFRLATVQVLLGEQVVRTYEIGYGTSTATQRSVITSITESGSAADGSPTLPPTSFTWQDAGGPSFDIGVSCSLRQVPSTPMDVRTMDVTGRGRTDLVQFWVDGADKTLRANVYLAKGEGDGVTFEYAGTSVLGTFPAKYEILPADVDGNGRTDLVVAYASGPSSALKLAVFRSNGTGFTADVSPVGTGDTWDGRHLRFFAMDVNGDGRTDIVQAFGSHDEEQGEVLGFRAYLSEYTATGGTFAAAITCRTGDPATPHGLLGFWPVDVTGDGMMDLVRVWRSADNRITVATYLAVSTSLNSLTFEVRHSDLGHFAITDQIALFPVDVDGDGIQDLVQIWEEAGSGTTTLHLTSFRSTGTGLFVKGEDSAFTDERLRAGNVFAMDIDGAGATAIVGRWDTPDRIMFTAFRASPSGVFRKLPSFPGQQAGAGARRSYFLPADVDANGRADLIRLTPGPDNQMRATPYVSAGPHLDVIRTITNPLGARVTVDYAPLSDPAVHPSTAAPAFPAVSALRYAARTTPTVQPARSLLGSAIHVVSGWTENADTSRNRFAYTVTRSATYYDAKVDLTGRGWLGFNAVTMLEPSPGRRTTTKYRQDFPYVGAPSHVLVEAVPGDDPRVPVGSPPLLMSSVSNTYNGRTAGSVASIWLSETRESRFDYGADHFDHASGSKFGYDDYGNQILATDLGYVDRNTGDPLVPGDVVHHHRLFRNVETDWQLGHLLYEKATRNAVDPDIRTFQQGDYSLRGHELAARTCDVAAVSDWDDTTGTFHRTTYTYDLCGNRVSETPPGGSAITHEYDPTYHTYRMRTTSPTGQIGGSLVECSGHDPRFGSEVAHIDAGGRIWTSAHDAFGRPSLRQSPAPAGVTTDPNAVPACVTGSEDLRARFRAATVVTVEKTCRTADTAGNVVVETSALQEFPTGTARSTLFVKTFVDGRGRVRETVRESGRSAGNIFEFVTYDAEDHAVWRSLPSFAARRSATPQIGVSVAFDVLGRPISEVVPTGPAGTGTRKKTWFYGPDRVVTETAAAGTSVVLVRQLTHYRYNGHDRVRTVVADPDRDRATTTFEYDPLGRLVRSTDPPTATNPNGVSTTVTYDSLGRRTTLDCPDMNPNGQHGTVAARYAYDPQTSLLSQVTDAAGGVTHYGYDQARRLVTKQMSDGRVVSYAYDVLGSGPGRIGRIAVRGADQVAQCTYEYGYDVWGDVNRTALTVVGESSTFVTTVARDPQRRVVSRTLPDESTESSRYSFGRLVTRTLGPARMDQPLNDHDPWGRPTKRTYGTGTHQLGIAYTCGPTGQLYREQATGPSGTVLDLGYKYDQLDRLTAVDDACLPAESLVFGYRGQRLVEARRGTATTWRYEYDASGNVRGRDGYSYGYKAHFLRSGMADGGLVYAATQDACGRTASRTAAGELLQFSYDGLGALKEVRDSAGAAVLAVLTDHEGRVVRRTTRDNTVTVYVDDDYRITRTPSGQETVDRYMADGSGMAARVSGPVGQVRVAYFRRDTKGSVTHVFDAQANLVSQVAYDPFGCHRQVVGATSPQRLYEDRDWLDDVGLYDFGGRYYDPVRGRLLTPDQGLGARDPYRLDVLNRFAFELNDPVNLIDPTGQSVANVLFGGLLSTVLVGVGIGVLIASGGTAGPFVAAAIGAGVNAFFYTAYHQDTPAGRFWLGLGLNVLASVAFGAVGGRLGGALSEGITAAASRPMAAAFSTSVRLRVLAKSARVALNVGGHAAANAGLGAGFAAASQVVYNTVDRVVVGRDVGYFDNVGYAAGIGAASGALAGALVGVKSSFARPRTGERTPLLPNQQQNTGWARALNMIPGSAETASILGQAVFKHYDT</sequence>
<dbReference type="Gene3D" id="2.180.10.10">
    <property type="entry name" value="RHS repeat-associated core"/>
    <property type="match status" value="2"/>
</dbReference>
<dbReference type="PANTHER" id="PTHR32305">
    <property type="match status" value="1"/>
</dbReference>
<evidence type="ECO:0000256" key="2">
    <source>
        <dbReference type="ARBA" id="ARBA00022525"/>
    </source>
</evidence>
<feature type="transmembrane region" description="Helical" evidence="7">
    <location>
        <begin position="1896"/>
        <end position="1916"/>
    </location>
</feature>
<reference evidence="9 10" key="1">
    <citation type="submission" date="2015-07" db="EMBL/GenBank/DDBJ databases">
        <title>Genome sequencing of Kibdelosporangium phytohabitans.</title>
        <authorList>
            <person name="Qin S."/>
            <person name="Xing K."/>
        </authorList>
    </citation>
    <scope>NUCLEOTIDE SEQUENCE [LARGE SCALE GENOMIC DNA]</scope>
    <source>
        <strain evidence="9 10">KLBMP1111</strain>
    </source>
</reference>
<feature type="transmembrane region" description="Helical" evidence="7">
    <location>
        <begin position="1845"/>
        <end position="1865"/>
    </location>
</feature>
<dbReference type="EMBL" id="CP012752">
    <property type="protein sequence ID" value="ALG09700.1"/>
    <property type="molecule type" value="Genomic_DNA"/>
</dbReference>
<dbReference type="InterPro" id="IPR003284">
    <property type="entry name" value="Sal_SpvB"/>
</dbReference>
<organism evidence="9 10">
    <name type="scientific">Kibdelosporangium phytohabitans</name>
    <dbReference type="NCBI Taxonomy" id="860235"/>
    <lineage>
        <taxon>Bacteria</taxon>
        <taxon>Bacillati</taxon>
        <taxon>Actinomycetota</taxon>
        <taxon>Actinomycetes</taxon>
        <taxon>Pseudonocardiales</taxon>
        <taxon>Pseudonocardiaceae</taxon>
        <taxon>Kibdelosporangium</taxon>
    </lineage>
</organism>
<feature type="transmembrane region" description="Helical" evidence="7">
    <location>
        <begin position="1872"/>
        <end position="1890"/>
    </location>
</feature>
<comment type="subcellular location">
    <subcellularLocation>
        <location evidence="1">Secreted</location>
    </subcellularLocation>
</comment>
<keyword evidence="10" id="KW-1185">Reference proteome</keyword>
<keyword evidence="2" id="KW-0964">Secreted</keyword>
<keyword evidence="7" id="KW-0812">Transmembrane</keyword>
<dbReference type="InterPro" id="IPR028994">
    <property type="entry name" value="Integrin_alpha_N"/>
</dbReference>
<dbReference type="STRING" id="860235.AOZ06_24845"/>
<keyword evidence="5" id="KW-0843">Virulence</keyword>
<evidence type="ECO:0000313" key="9">
    <source>
        <dbReference type="EMBL" id="ALG09700.1"/>
    </source>
</evidence>
<evidence type="ECO:0000313" key="10">
    <source>
        <dbReference type="Proteomes" id="UP000063699"/>
    </source>
</evidence>
<dbReference type="NCBIfam" id="TIGR01643">
    <property type="entry name" value="YD_repeat_2x"/>
    <property type="match status" value="1"/>
</dbReference>
<feature type="transmembrane region" description="Helical" evidence="7">
    <location>
        <begin position="1955"/>
        <end position="1981"/>
    </location>
</feature>
<dbReference type="SUPFAM" id="SSF69318">
    <property type="entry name" value="Integrin alpha N-terminal domain"/>
    <property type="match status" value="2"/>
</dbReference>
<evidence type="ECO:0000256" key="3">
    <source>
        <dbReference type="ARBA" id="ARBA00022729"/>
    </source>
</evidence>
<dbReference type="NCBIfam" id="TIGR03696">
    <property type="entry name" value="Rhs_assc_core"/>
    <property type="match status" value="1"/>
</dbReference>
<gene>
    <name evidence="9" type="ORF">AOZ06_24845</name>
</gene>
<dbReference type="InterPro" id="IPR050708">
    <property type="entry name" value="T6SS_VgrG/RHS"/>
</dbReference>
<accession>A0A0N9I4X3</accession>
<dbReference type="InterPro" id="IPR006530">
    <property type="entry name" value="YD"/>
</dbReference>
<dbReference type="Pfam" id="PF03534">
    <property type="entry name" value="SpvB"/>
    <property type="match status" value="1"/>
</dbReference>
<evidence type="ECO:0000256" key="6">
    <source>
        <dbReference type="SAM" id="MobiDB-lite"/>
    </source>
</evidence>
<keyword evidence="7" id="KW-1133">Transmembrane helix</keyword>
<dbReference type="Pfam" id="PF13517">
    <property type="entry name" value="FG-GAP_3"/>
    <property type="match status" value="1"/>
</dbReference>
<keyword evidence="4" id="KW-0677">Repeat</keyword>
<keyword evidence="3" id="KW-0732">Signal</keyword>
<evidence type="ECO:0000256" key="4">
    <source>
        <dbReference type="ARBA" id="ARBA00022737"/>
    </source>
</evidence>
<dbReference type="Proteomes" id="UP000063699">
    <property type="component" value="Chromosome"/>
</dbReference>
<evidence type="ECO:0000256" key="5">
    <source>
        <dbReference type="ARBA" id="ARBA00023026"/>
    </source>
</evidence>
<dbReference type="InterPro" id="IPR013517">
    <property type="entry name" value="FG-GAP"/>
</dbReference>
<dbReference type="InterPro" id="IPR031325">
    <property type="entry name" value="RHS_repeat"/>
</dbReference>
<keyword evidence="7" id="KW-0472">Membrane</keyword>
<dbReference type="Gene3D" id="2.40.128.340">
    <property type="match status" value="1"/>
</dbReference>
<protein>
    <recommendedName>
        <fullName evidence="8">Teneurin-like YD-shell domain-containing protein</fullName>
    </recommendedName>
</protein>
<dbReference type="OrthoDB" id="9765204at2"/>
<dbReference type="InterPro" id="IPR022385">
    <property type="entry name" value="Rhs_assc_core"/>
</dbReference>
<proteinExistence type="predicted"/>
<evidence type="ECO:0000256" key="7">
    <source>
        <dbReference type="SAM" id="Phobius"/>
    </source>
</evidence>
<evidence type="ECO:0000259" key="8">
    <source>
        <dbReference type="Pfam" id="PF25023"/>
    </source>
</evidence>
<dbReference type="RefSeq" id="WP_054291604.1">
    <property type="nucleotide sequence ID" value="NZ_CP012752.1"/>
</dbReference>
<dbReference type="GO" id="GO:0005576">
    <property type="term" value="C:extracellular region"/>
    <property type="evidence" value="ECO:0007669"/>
    <property type="project" value="UniProtKB-SubCell"/>
</dbReference>